<evidence type="ECO:0000313" key="1">
    <source>
        <dbReference type="EMBL" id="AXY74366.1"/>
    </source>
</evidence>
<dbReference type="Gene3D" id="3.40.50.12370">
    <property type="match status" value="1"/>
</dbReference>
<organism evidence="1 2">
    <name type="scientific">Paraflavitalea soli</name>
    <dbReference type="NCBI Taxonomy" id="2315862"/>
    <lineage>
        <taxon>Bacteria</taxon>
        <taxon>Pseudomonadati</taxon>
        <taxon>Bacteroidota</taxon>
        <taxon>Chitinophagia</taxon>
        <taxon>Chitinophagales</taxon>
        <taxon>Chitinophagaceae</taxon>
        <taxon>Paraflavitalea</taxon>
    </lineage>
</organism>
<dbReference type="AlphaFoldDB" id="A0A3B7MN65"/>
<evidence type="ECO:0008006" key="3">
    <source>
        <dbReference type="Google" id="ProtNLM"/>
    </source>
</evidence>
<evidence type="ECO:0000313" key="2">
    <source>
        <dbReference type="Proteomes" id="UP000263900"/>
    </source>
</evidence>
<protein>
    <recommendedName>
        <fullName evidence="3">Universal stress protein</fullName>
    </recommendedName>
</protein>
<name>A0A3B7MN65_9BACT</name>
<keyword evidence="2" id="KW-1185">Reference proteome</keyword>
<dbReference type="Proteomes" id="UP000263900">
    <property type="component" value="Chromosome"/>
</dbReference>
<gene>
    <name evidence="1" type="ORF">D3H65_10425</name>
</gene>
<proteinExistence type="predicted"/>
<dbReference type="KEGG" id="pseg:D3H65_10425"/>
<dbReference type="SUPFAM" id="SSF52402">
    <property type="entry name" value="Adenine nucleotide alpha hydrolases-like"/>
    <property type="match status" value="1"/>
</dbReference>
<accession>A0A3B7MN65</accession>
<reference evidence="1 2" key="1">
    <citation type="submission" date="2018-09" db="EMBL/GenBank/DDBJ databases">
        <title>Genome sequencing of strain 6GH32-13.</title>
        <authorList>
            <person name="Weon H.-Y."/>
            <person name="Heo J."/>
            <person name="Kwon S.-W."/>
        </authorList>
    </citation>
    <scope>NUCLEOTIDE SEQUENCE [LARGE SCALE GENOMIC DNA]</scope>
    <source>
        <strain evidence="1 2">5GH32-13</strain>
    </source>
</reference>
<dbReference type="EMBL" id="CP032157">
    <property type="protein sequence ID" value="AXY74366.1"/>
    <property type="molecule type" value="Genomic_DNA"/>
</dbReference>
<sequence>MQVKKFKIVFMPSTLVIFNGLTFSYTTLDRAIAWAKEHKATLRVLLLKDQPVEEDYVFPSDIAAAESLTDIADAQQDDEQLLQGKIKLVKDKAIAAGIDHVIQVSGETSVDGLLAIAGKTDLIFVDAGGIVREGAAGLPFDMNELIEKAACPVELVTEK</sequence>